<dbReference type="AlphaFoldDB" id="A0A497EXN7"/>
<dbReference type="EMBL" id="QMQX01000086">
    <property type="protein sequence ID" value="RLE51771.1"/>
    <property type="molecule type" value="Genomic_DNA"/>
</dbReference>
<proteinExistence type="inferred from homology"/>
<organism evidence="2 3">
    <name type="scientific">Thermoproteota archaeon</name>
    <dbReference type="NCBI Taxonomy" id="2056631"/>
    <lineage>
        <taxon>Archaea</taxon>
        <taxon>Thermoproteota</taxon>
    </lineage>
</organism>
<accession>A0A497EXN7</accession>
<dbReference type="InterPro" id="IPR027417">
    <property type="entry name" value="P-loop_NTPase"/>
</dbReference>
<protein>
    <recommendedName>
        <fullName evidence="4">Bacterial type II secretion system protein E domain-containing protein</fullName>
    </recommendedName>
</protein>
<comment type="similarity">
    <text evidence="1">Belongs to the GSP E family.</text>
</comment>
<evidence type="ECO:0000313" key="2">
    <source>
        <dbReference type="EMBL" id="RLE51771.1"/>
    </source>
</evidence>
<dbReference type="Gene3D" id="3.40.50.300">
    <property type="entry name" value="P-loop containing nucleotide triphosphate hydrolases"/>
    <property type="match status" value="1"/>
</dbReference>
<sequence>LISQIFSLGHGGLTTMHASNASSAIRRLMAPPLNLGVNELSLISAIVTVKRVKLEGKWFRKVLSIDEVLLHRNRIKLKRIFSWDDKLKAHTPLVAEEVVNKSARIKEITPNIDELLSDLENRVRFLERLRQLKAYDNDIVTRELYSFYQLNEDMHKCSVAQALSTS</sequence>
<dbReference type="PANTHER" id="PTHR30486:SF6">
    <property type="entry name" value="TYPE IV PILUS RETRACTATION ATPASE PILT"/>
    <property type="match status" value="1"/>
</dbReference>
<evidence type="ECO:0000256" key="1">
    <source>
        <dbReference type="ARBA" id="ARBA00006611"/>
    </source>
</evidence>
<dbReference type="PANTHER" id="PTHR30486">
    <property type="entry name" value="TWITCHING MOTILITY PROTEIN PILT"/>
    <property type="match status" value="1"/>
</dbReference>
<comment type="caution">
    <text evidence="2">The sequence shown here is derived from an EMBL/GenBank/DDBJ whole genome shotgun (WGS) entry which is preliminary data.</text>
</comment>
<dbReference type="InterPro" id="IPR050921">
    <property type="entry name" value="T4SS_GSP_E_ATPase"/>
</dbReference>
<dbReference type="Proteomes" id="UP000272051">
    <property type="component" value="Unassembled WGS sequence"/>
</dbReference>
<gene>
    <name evidence="2" type="ORF">DRJ33_05185</name>
</gene>
<dbReference type="GO" id="GO:0016887">
    <property type="term" value="F:ATP hydrolysis activity"/>
    <property type="evidence" value="ECO:0007669"/>
    <property type="project" value="InterPro"/>
</dbReference>
<name>A0A497EXN7_9CREN</name>
<evidence type="ECO:0008006" key="4">
    <source>
        <dbReference type="Google" id="ProtNLM"/>
    </source>
</evidence>
<evidence type="ECO:0000313" key="3">
    <source>
        <dbReference type="Proteomes" id="UP000272051"/>
    </source>
</evidence>
<reference evidence="2 3" key="1">
    <citation type="submission" date="2018-06" db="EMBL/GenBank/DDBJ databases">
        <title>Extensive metabolic versatility and redundancy in microbially diverse, dynamic hydrothermal sediments.</title>
        <authorList>
            <person name="Dombrowski N."/>
            <person name="Teske A."/>
            <person name="Baker B.J."/>
        </authorList>
    </citation>
    <scope>NUCLEOTIDE SEQUENCE [LARGE SCALE GENOMIC DNA]</scope>
    <source>
        <strain evidence="2">B34_G17</strain>
    </source>
</reference>
<feature type="non-terminal residue" evidence="2">
    <location>
        <position position="1"/>
    </location>
</feature>